<dbReference type="Pfam" id="PF00520">
    <property type="entry name" value="Ion_trans"/>
    <property type="match status" value="1"/>
</dbReference>
<feature type="transmembrane region" description="Helical" evidence="6">
    <location>
        <begin position="1161"/>
        <end position="1179"/>
    </location>
</feature>
<reference evidence="8" key="1">
    <citation type="submission" date="2019-06" db="EMBL/GenBank/DDBJ databases">
        <authorList>
            <person name="Zheng W."/>
        </authorList>
    </citation>
    <scope>NUCLEOTIDE SEQUENCE</scope>
    <source>
        <strain evidence="8">QDHG01</strain>
    </source>
</reference>
<feature type="transmembrane region" description="Helical" evidence="6">
    <location>
        <begin position="1200"/>
        <end position="1221"/>
    </location>
</feature>
<protein>
    <recommendedName>
        <fullName evidence="7">Ion transport domain-containing protein</fullName>
    </recommendedName>
</protein>
<evidence type="ECO:0000313" key="8">
    <source>
        <dbReference type="EMBL" id="TNV87014.1"/>
    </source>
</evidence>
<feature type="transmembrane region" description="Helical" evidence="6">
    <location>
        <begin position="1335"/>
        <end position="1351"/>
    </location>
</feature>
<dbReference type="GO" id="GO:0098703">
    <property type="term" value="P:calcium ion import across plasma membrane"/>
    <property type="evidence" value="ECO:0007669"/>
    <property type="project" value="TreeGrafter"/>
</dbReference>
<feature type="transmembrane region" description="Helical" evidence="6">
    <location>
        <begin position="1307"/>
        <end position="1323"/>
    </location>
</feature>
<dbReference type="PANTHER" id="PTHR10582">
    <property type="entry name" value="TRANSIENT RECEPTOR POTENTIAL ION CHANNEL PROTEIN"/>
    <property type="match status" value="1"/>
</dbReference>
<comment type="subcellular location">
    <subcellularLocation>
        <location evidence="1">Membrane</location>
        <topology evidence="1">Multi-pass membrane protein</topology>
    </subcellularLocation>
</comment>
<dbReference type="GO" id="GO:0005886">
    <property type="term" value="C:plasma membrane"/>
    <property type="evidence" value="ECO:0007669"/>
    <property type="project" value="TreeGrafter"/>
</dbReference>
<dbReference type="InterPro" id="IPR005821">
    <property type="entry name" value="Ion_trans_dom"/>
</dbReference>
<sequence>MLKSLKVHSIGSYSKVCLPTTHILDEPEVIYYKENGQFSFLDPSSRLLHVVRFSRNELTDSNYPVQEESAILDIQSIDETSVEWVTQEGIKKCTLTGAAKGEQKSQQFEYFASKQFARSNQKELKFIGLSRDRSSLIEVEYINSEWIEKTLYNFSSRKIFKFNQIPIRDSGDCLSIILYMDGCFEIYVCQTCVFSTVTEKLQLQFPLSQKLASIQGLKLKDFCALPNEIYIMSLNDGQYSISINKKHLSGEAERPILNKVAHMKSSIVQMHEGIKEMYGEVVMYYGEDLRVFASLTFMKEVTLTVDVLASKEGRDSLIDVLRFGEFEKIESLHVINEIRQSNPSQLRYSSRLGVITQNNNTNSYSLHILPNVEYQQQIFQGKVIAALDSGFSQSGNVINHFFTKNLDGQPCTPVSISSDFKIQQEHERENYIKEKYQTESVIVPNYTQEHQNSSIAMLNIDFDKKKLQAFDILNQNELFSINFNDQLYGSEVIQFIVRGNRGNQQKFVVFTLERQQIRCFIVDSQSATADSSFSLEGSLMSLAFCEPNSLYGNSASQVIYCYNLESIFSGKGHGIVILSEQEGQIVRMKCHMTLKRIVYLTENETAIKICPFAHTRIVHQLGQKQENLRRLQLQDREIAKYKDFEALNLPQPFSDLTEWNYKLLKGENQKDSHSKTYKLIKIECDRTQTEQLTIESHFDILFLSRDREKVLMVDQSQAMKYFSLFSLVSFNGIMKLIQSNAQLSFQDPLYREFEEDDYGDVLLSPNFNYLLSRTKDKFSFTINSVLDNSIVGQFEINPSKHHSFFWLTDYMLIHQDRDRKEYQTFEIIGQTQTLHMHALKFNILPQTYPLDTYKDREPDDHLLNNSWILQELPKRLSTNQRSIEVQQAIIQSSKEELTNYTYYDWILLQALIIDKKGEMLGKIENHQLKSLFKSSFPTKQHRNFSPLHVLFSQDKQNSEVILSSILQEFSKEKNDSILPYQRSIVWGDSTDIAFNIKDIGQSPIELLLHRKQFGLCKVLLKYLESHPANFHTSELSEAIPSIMQEERLHDALKDYLDSRLNCIMSKEQLTPSFQEKFQQNEGLILKVSLNKDSDEKVLVPEKEQDVNELCEVKNIDIVLSINQLKQFLATISSSKNCQSLLSSSTIQLIVDHLWQNLRKTLLIELFLPYVVLLCTFIAYSNVYNGQIDTQDNLEASHGELALAIIVIVLSSYFILIEFKQLRNGGTDYIVKNGLWNLLDIVPSVLCITVVSIKTFQKESEPANFINTIHSIASLSLWVRFLYFLRIFDSTSYYIQIITGSFWDMKEFIAILFIVQVGFGEAFLRLSERSDGEGIFLRNFADAFVFAFRMGLGDNNTDSFEEISQPITAWILFILCSLFTGIVMLNILISVIGQSFERINSQSEFATYKERIDLMHEHGIQEGNMWCFRSSIQNDEKFKLMVISPIQPEDNEQNTLEGEIKQMREEFGKQLTEVKNTQEQTKKRTDEIYSMLKQLQEKI</sequence>
<keyword evidence="3" id="KW-0677">Repeat</keyword>
<keyword evidence="5 6" id="KW-0472">Membrane</keyword>
<evidence type="ECO:0000256" key="2">
    <source>
        <dbReference type="ARBA" id="ARBA00022692"/>
    </source>
</evidence>
<comment type="caution">
    <text evidence="8">The sequence shown here is derived from an EMBL/GenBank/DDBJ whole genome shotgun (WGS) entry which is preliminary data.</text>
</comment>
<feature type="transmembrane region" description="Helical" evidence="6">
    <location>
        <begin position="1233"/>
        <end position="1252"/>
    </location>
</feature>
<dbReference type="GO" id="GO:0005216">
    <property type="term" value="F:monoatomic ion channel activity"/>
    <property type="evidence" value="ECO:0007669"/>
    <property type="project" value="InterPro"/>
</dbReference>
<name>A0A8J8P6T2_HALGN</name>
<evidence type="ECO:0000256" key="1">
    <source>
        <dbReference type="ARBA" id="ARBA00004141"/>
    </source>
</evidence>
<dbReference type="InterPro" id="IPR024862">
    <property type="entry name" value="TRPV"/>
</dbReference>
<gene>
    <name evidence="8" type="ORF">FGO68_gene4579</name>
</gene>
<evidence type="ECO:0000256" key="6">
    <source>
        <dbReference type="SAM" id="Phobius"/>
    </source>
</evidence>
<feature type="domain" description="Ion transport" evidence="7">
    <location>
        <begin position="1172"/>
        <end position="1402"/>
    </location>
</feature>
<dbReference type="PANTHER" id="PTHR10582:SF2">
    <property type="entry name" value="INACTIVE"/>
    <property type="match status" value="1"/>
</dbReference>
<evidence type="ECO:0000256" key="5">
    <source>
        <dbReference type="ARBA" id="ARBA00023136"/>
    </source>
</evidence>
<proteinExistence type="predicted"/>
<evidence type="ECO:0000256" key="4">
    <source>
        <dbReference type="ARBA" id="ARBA00022989"/>
    </source>
</evidence>
<feature type="transmembrane region" description="Helical" evidence="6">
    <location>
        <begin position="1264"/>
        <end position="1287"/>
    </location>
</feature>
<keyword evidence="9" id="KW-1185">Reference proteome</keyword>
<dbReference type="EMBL" id="RRYP01000675">
    <property type="protein sequence ID" value="TNV87014.1"/>
    <property type="molecule type" value="Genomic_DNA"/>
</dbReference>
<keyword evidence="2 6" id="KW-0812">Transmembrane</keyword>
<evidence type="ECO:0000259" key="7">
    <source>
        <dbReference type="Pfam" id="PF00520"/>
    </source>
</evidence>
<feature type="transmembrane region" description="Helical" evidence="6">
    <location>
        <begin position="1366"/>
        <end position="1388"/>
    </location>
</feature>
<dbReference type="OrthoDB" id="437584at2759"/>
<accession>A0A8J8P6T2</accession>
<evidence type="ECO:0000256" key="3">
    <source>
        <dbReference type="ARBA" id="ARBA00022737"/>
    </source>
</evidence>
<evidence type="ECO:0000313" key="9">
    <source>
        <dbReference type="Proteomes" id="UP000785679"/>
    </source>
</evidence>
<organism evidence="8 9">
    <name type="scientific">Halteria grandinella</name>
    <dbReference type="NCBI Taxonomy" id="5974"/>
    <lineage>
        <taxon>Eukaryota</taxon>
        <taxon>Sar</taxon>
        <taxon>Alveolata</taxon>
        <taxon>Ciliophora</taxon>
        <taxon>Intramacronucleata</taxon>
        <taxon>Spirotrichea</taxon>
        <taxon>Stichotrichia</taxon>
        <taxon>Sporadotrichida</taxon>
        <taxon>Halteriidae</taxon>
        <taxon>Halteria</taxon>
    </lineage>
</organism>
<keyword evidence="4 6" id="KW-1133">Transmembrane helix</keyword>
<dbReference type="Proteomes" id="UP000785679">
    <property type="component" value="Unassembled WGS sequence"/>
</dbReference>